<evidence type="ECO:0000313" key="2">
    <source>
        <dbReference type="EMBL" id="UOO92880.1"/>
    </source>
</evidence>
<feature type="domain" description="Protein kinase" evidence="1">
    <location>
        <begin position="1"/>
        <end position="346"/>
    </location>
</feature>
<keyword evidence="2" id="KW-0808">Transferase</keyword>
<sequence length="499" mass="56307">MSNIVTLTASDGSSVKFIDEIKAQGGMKDVMFSPDGKYVVAFFREPADNATKERLLMITGSYRERIFNQEGGEYLKNLYCWPTSVVEHNGKLGVVVPFYRDCFFFDYGSRNDDMLNIKGKDKDGKWFASANNRNKFLDPRELGDWMTHLKVCIMLARAVRRMHMAGLSHSDLGYKNCLIDPTTGQACLIDIDGLVVPGKHPPTVVGTPDFIAPEVVASSHLAKDDPNRKLPSRTTDLHALAVLIYMYLLYRHPLRGDKIHDMDDSQKDEELSMGLKALFVEHPKDASNRIKTQNIRASELPWKDTAKIPYTVTGPYLSRLFERTFVDGLHHPAQRPTADEWEQALVKTVDLLQPCTNIQCEQKWYAFDNTNSPKCPFCGTPHQGKLPVLNLYSSSREGSFRPDNHRIMVYSGQSLFKWHANGQVFPNEKLSREDAKRVGYFVLHQGHWYLVNETLTDMVDVLTKQPIPIGGKVALVEGAQILLSKATGGRLLMVQMAGH</sequence>
<reference evidence="2" key="2">
    <citation type="journal article" date="2022" name="Res Sq">
        <title>Evolution of multicellular longitudinally dividing oral cavity symbionts (Neisseriaceae).</title>
        <authorList>
            <person name="Nyongesa S."/>
            <person name="Weber P."/>
            <person name="Bernet E."/>
            <person name="Pullido F."/>
            <person name="Nieckarz M."/>
            <person name="Delaby M."/>
            <person name="Nieves C."/>
            <person name="Viehboeck T."/>
            <person name="Krause N."/>
            <person name="Rivera-Millot A."/>
            <person name="Nakamura A."/>
            <person name="Vischer N."/>
            <person name="VanNieuwenhze M."/>
            <person name="Brun Y."/>
            <person name="Cava F."/>
            <person name="Bulgheresi S."/>
            <person name="Veyrier F."/>
        </authorList>
    </citation>
    <scope>NUCLEOTIDE SEQUENCE</scope>
    <source>
        <strain evidence="2">SAG 1488-6</strain>
    </source>
</reference>
<dbReference type="EMBL" id="CP091512">
    <property type="protein sequence ID" value="UOO92880.1"/>
    <property type="molecule type" value="Genomic_DNA"/>
</dbReference>
<keyword evidence="3" id="KW-1185">Reference proteome</keyword>
<proteinExistence type="predicted"/>
<dbReference type="InterPro" id="IPR000719">
    <property type="entry name" value="Prot_kinase_dom"/>
</dbReference>
<name>A0ABY4ED74_VITST</name>
<accession>A0ABY4ED74</accession>
<evidence type="ECO:0000259" key="1">
    <source>
        <dbReference type="PROSITE" id="PS50011"/>
    </source>
</evidence>
<gene>
    <name evidence="2" type="ORF">LVJ81_02225</name>
</gene>
<dbReference type="SUPFAM" id="SSF56112">
    <property type="entry name" value="Protein kinase-like (PK-like)"/>
    <property type="match status" value="1"/>
</dbReference>
<reference evidence="2" key="1">
    <citation type="submission" date="2021-12" db="EMBL/GenBank/DDBJ databases">
        <authorList>
            <person name="Veyrier F.J."/>
        </authorList>
    </citation>
    <scope>NUCLEOTIDE SEQUENCE</scope>
    <source>
        <strain evidence="2">SAG 1488-6</strain>
    </source>
</reference>
<dbReference type="PROSITE" id="PS50011">
    <property type="entry name" value="PROTEIN_KINASE_DOM"/>
    <property type="match status" value="1"/>
</dbReference>
<organism evidence="2 3">
    <name type="scientific">Vitreoscilla stercoraria</name>
    <dbReference type="NCBI Taxonomy" id="61"/>
    <lineage>
        <taxon>Bacteria</taxon>
        <taxon>Pseudomonadati</taxon>
        <taxon>Pseudomonadota</taxon>
        <taxon>Betaproteobacteria</taxon>
        <taxon>Neisseriales</taxon>
        <taxon>Neisseriaceae</taxon>
        <taxon>Vitreoscilla</taxon>
    </lineage>
</organism>
<dbReference type="Gene3D" id="1.10.510.10">
    <property type="entry name" value="Transferase(Phosphotransferase) domain 1"/>
    <property type="match status" value="1"/>
</dbReference>
<dbReference type="RefSeq" id="WP_019957224.1">
    <property type="nucleotide sequence ID" value="NZ_CP091512.1"/>
</dbReference>
<evidence type="ECO:0000313" key="3">
    <source>
        <dbReference type="Proteomes" id="UP000832034"/>
    </source>
</evidence>
<dbReference type="GO" id="GO:0016301">
    <property type="term" value="F:kinase activity"/>
    <property type="evidence" value="ECO:0007669"/>
    <property type="project" value="UniProtKB-KW"/>
</dbReference>
<keyword evidence="2" id="KW-0418">Kinase</keyword>
<dbReference type="Pfam" id="PF00069">
    <property type="entry name" value="Pkinase"/>
    <property type="match status" value="1"/>
</dbReference>
<protein>
    <submittedName>
        <fullName evidence="2">Kinase</fullName>
    </submittedName>
</protein>
<dbReference type="Proteomes" id="UP000832034">
    <property type="component" value="Chromosome"/>
</dbReference>
<dbReference type="InterPro" id="IPR011009">
    <property type="entry name" value="Kinase-like_dom_sf"/>
</dbReference>